<evidence type="ECO:0000313" key="4">
    <source>
        <dbReference type="Proteomes" id="UP000704176"/>
    </source>
</evidence>
<dbReference type="RefSeq" id="WP_224315698.1">
    <property type="nucleotide sequence ID" value="NZ_JAIRBM010000024.1"/>
</dbReference>
<evidence type="ECO:0000259" key="2">
    <source>
        <dbReference type="Pfam" id="PF23127"/>
    </source>
</evidence>
<dbReference type="EMBL" id="JAIRBM010000024">
    <property type="protein sequence ID" value="MBZ6078947.1"/>
    <property type="molecule type" value="Genomic_DNA"/>
</dbReference>
<keyword evidence="1" id="KW-1133">Transmembrane helix</keyword>
<gene>
    <name evidence="3" type="ORF">K9B37_22060</name>
</gene>
<dbReference type="Proteomes" id="UP000704176">
    <property type="component" value="Unassembled WGS sequence"/>
</dbReference>
<sequence length="516" mass="58409">MAQAPNKANDKMLIALLLGVLVIFLGVAWLILKRQIAPIYYWIRWAETASLWDDFSYWGETFKVAIETHTADTLPFLSIYVSSIPFGIVFASIILILGLAGADQIRNNHLDHYIGHKDRKIPNHRDVMKRQAVNYPANQFFLDYDLLDLPLDEGIARMPRTAVELIRDAKAFVGTEIVKGDTVIRTDHERIQAWLLSFLGPRNGLVDEEPVGDGDPIPNTERLKRFVEEELGFHQVIIVYPAMRRIYEAVVDTGTEFDVVIKETDRFLRDVWRDLNALKRKMGPSLVIGFANDAMERIERAQFAEKYKGKELFTLKDYLNRPAGKAGTDASKTIGDTLPSVIKARKGLLELLTCHRTPPKGKTEAERLKNLKLAGERRAFIATIAPLFLRHAYLHCVIAAAIDEKANGARRLGVLTPASFRWIRFYDYPLWTFLRCVGGNLPVPDAAGIWKHYHTELAVKRAIRDPYFEGVAEAIEAEASLYATERTIEQLREKGMHDPAREAVIAIDQAAGEILH</sequence>
<reference evidence="3 4" key="1">
    <citation type="submission" date="2021-09" db="EMBL/GenBank/DDBJ databases">
        <title>The complete genome sequence of a new microorganism.</title>
        <authorList>
            <person name="Zi Z."/>
        </authorList>
    </citation>
    <scope>NUCLEOTIDE SEQUENCE [LARGE SCALE GENOMIC DNA]</scope>
    <source>
        <strain evidence="3 4">WGZ8</strain>
    </source>
</reference>
<feature type="transmembrane region" description="Helical" evidence="1">
    <location>
        <begin position="77"/>
        <end position="100"/>
    </location>
</feature>
<dbReference type="Pfam" id="PF23127">
    <property type="entry name" value="DotM_C"/>
    <property type="match status" value="1"/>
</dbReference>
<dbReference type="InterPro" id="IPR056464">
    <property type="entry name" value="DotM_C"/>
</dbReference>
<name>A0ABS7VTP6_9HYPH</name>
<evidence type="ECO:0000256" key="1">
    <source>
        <dbReference type="SAM" id="Phobius"/>
    </source>
</evidence>
<feature type="transmembrane region" description="Helical" evidence="1">
    <location>
        <begin position="12"/>
        <end position="32"/>
    </location>
</feature>
<evidence type="ECO:0000313" key="3">
    <source>
        <dbReference type="EMBL" id="MBZ6078947.1"/>
    </source>
</evidence>
<keyword evidence="4" id="KW-1185">Reference proteome</keyword>
<proteinExistence type="predicted"/>
<protein>
    <recommendedName>
        <fullName evidence="2">DotM C-terminal cytoplasmic domain-containing protein</fullName>
    </recommendedName>
</protein>
<keyword evidence="1" id="KW-0812">Transmembrane</keyword>
<accession>A0ABS7VTP6</accession>
<feature type="domain" description="DotM C-terminal cytoplasmic" evidence="2">
    <location>
        <begin position="382"/>
        <end position="476"/>
    </location>
</feature>
<comment type="caution">
    <text evidence="3">The sequence shown here is derived from an EMBL/GenBank/DDBJ whole genome shotgun (WGS) entry which is preliminary data.</text>
</comment>
<keyword evidence="1" id="KW-0472">Membrane</keyword>
<organism evidence="3 4">
    <name type="scientific">Microvirga puerhi</name>
    <dbReference type="NCBI Taxonomy" id="2876078"/>
    <lineage>
        <taxon>Bacteria</taxon>
        <taxon>Pseudomonadati</taxon>
        <taxon>Pseudomonadota</taxon>
        <taxon>Alphaproteobacteria</taxon>
        <taxon>Hyphomicrobiales</taxon>
        <taxon>Methylobacteriaceae</taxon>
        <taxon>Microvirga</taxon>
    </lineage>
</organism>